<comment type="domain">
    <text evidence="5">The RNA gate region regulates mRNA cap recognition to prevent promiscuous mRNA-binding before assembly of eif3d into the full eukaryotic translation initiation factor 3 (eIF-3) complex.</text>
</comment>
<feature type="region of interest" description="Disordered" evidence="6">
    <location>
        <begin position="536"/>
        <end position="556"/>
    </location>
</feature>
<keyword evidence="8" id="KW-1185">Reference proteome</keyword>
<sequence length="556" mass="62187">MTTRANFVLSTIDDNESGWGPSASHLPEQYKDIPFAPYSKGDKLGRIADWSAPDTKDNKDAGNRARQGYRNYKDTYQGYGSNAASAFVYQHAEDESSFSVVDNRTTAQKKASSRGNAATKRPGRNQNQNQYQKTGRTGQFQRLGGANRGGYNRTGYQKKPQRTRDASIAVGPEWKVVEEFELHRLAKLADDVRQPEDIASYGRLHHYDKSYDRLVSKNEKPLQETNRARFNVTTSEDPVIQDLMDKNEGTVYATDNILALLMSAPRSAYPWDIVITREGNNLIFDKRDGGVFDFLSVNENAADPPLDGTDINNPNALSVEATEINNNFCTQVLNEEEIYEFENPNPFYNAEEDTEPLASAGYRYRRVNLGDDEDPLNIVIRTEVDGVAKTGNTESFLTIKALNEFDSRAPGSGGALDWRQKLDTQRGAVVATEMKNNGSKLARWVLQAVLAGCEQLRLGYVSRAHPKDNTRHVILGTQVFKPAEFAAQMNLSLQNAWGILKAMVDICLGLPEGKFILVKDPNRPLLRLYSVPQDAFDNEDTTKDDSTNQKVNESQQ</sequence>
<dbReference type="PANTHER" id="PTHR12399:SF0">
    <property type="entry name" value="EUKARYOTIC TRANSLATION INITIATION FACTOR 3 SUBUNIT D"/>
    <property type="match status" value="1"/>
</dbReference>
<proteinExistence type="inferred from homology"/>
<evidence type="ECO:0000256" key="5">
    <source>
        <dbReference type="HAMAP-Rule" id="MF_03003"/>
    </source>
</evidence>
<dbReference type="PIRSF" id="PIRSF016281">
    <property type="entry name" value="EIF-3_zeta"/>
    <property type="match status" value="1"/>
</dbReference>
<organism evidence="7 8">
    <name type="scientific">Basidiobolus ranarum</name>
    <dbReference type="NCBI Taxonomy" id="34480"/>
    <lineage>
        <taxon>Eukaryota</taxon>
        <taxon>Fungi</taxon>
        <taxon>Fungi incertae sedis</taxon>
        <taxon>Zoopagomycota</taxon>
        <taxon>Entomophthoromycotina</taxon>
        <taxon>Basidiobolomycetes</taxon>
        <taxon>Basidiobolales</taxon>
        <taxon>Basidiobolaceae</taxon>
        <taxon>Basidiobolus</taxon>
    </lineage>
</organism>
<feature type="compositionally biased region" description="Basic and acidic residues" evidence="6">
    <location>
        <begin position="54"/>
        <end position="63"/>
    </location>
</feature>
<name>A0ABR2VZP2_9FUNG</name>
<evidence type="ECO:0000256" key="2">
    <source>
        <dbReference type="ARBA" id="ARBA00022540"/>
    </source>
</evidence>
<comment type="subcellular location">
    <subcellularLocation>
        <location evidence="5">Cytoplasm</location>
    </subcellularLocation>
</comment>
<keyword evidence="2 5" id="KW-0396">Initiation factor</keyword>
<evidence type="ECO:0000313" key="7">
    <source>
        <dbReference type="EMBL" id="KAK9711588.1"/>
    </source>
</evidence>
<comment type="caution">
    <text evidence="7">The sequence shown here is derived from an EMBL/GenBank/DDBJ whole genome shotgun (WGS) entry which is preliminary data.</text>
</comment>
<comment type="function">
    <text evidence="5">mRNA cap-binding component of the eukaryotic translation initiation factor 3 (eIF-3) complex, which is involved in protein synthesis of a specialized repertoire of mRNAs and, together with other initiation factors, stimulates binding of mRNA and methionyl-tRNAi to the 40S ribosome. The eIF-3 complex specifically targets and initiates translation of a subset of mRNAs involved in cell proliferation. In the eIF-3 complex, eif3d specifically recognizes and binds the 7-methylguanosine cap of a subset of mRNAs.</text>
</comment>
<keyword evidence="3" id="KW-0694">RNA-binding</keyword>
<feature type="compositionally biased region" description="Polar residues" evidence="6">
    <location>
        <begin position="124"/>
        <end position="140"/>
    </location>
</feature>
<feature type="region of interest" description="RNA gate" evidence="5">
    <location>
        <begin position="291"/>
        <end position="305"/>
    </location>
</feature>
<dbReference type="HAMAP" id="MF_03003">
    <property type="entry name" value="eIF3d"/>
    <property type="match status" value="1"/>
</dbReference>
<dbReference type="Pfam" id="PF05091">
    <property type="entry name" value="eIF-3_zeta"/>
    <property type="match status" value="1"/>
</dbReference>
<dbReference type="InterPro" id="IPR007783">
    <property type="entry name" value="eIF3d"/>
</dbReference>
<evidence type="ECO:0000256" key="6">
    <source>
        <dbReference type="SAM" id="MobiDB-lite"/>
    </source>
</evidence>
<evidence type="ECO:0000313" key="8">
    <source>
        <dbReference type="Proteomes" id="UP001479436"/>
    </source>
</evidence>
<dbReference type="EMBL" id="JASJQH010007272">
    <property type="protein sequence ID" value="KAK9711588.1"/>
    <property type="molecule type" value="Genomic_DNA"/>
</dbReference>
<evidence type="ECO:0000256" key="1">
    <source>
        <dbReference type="ARBA" id="ARBA00022490"/>
    </source>
</evidence>
<keyword evidence="4 5" id="KW-0648">Protein biosynthesis</keyword>
<gene>
    <name evidence="7" type="ORF">K7432_007736</name>
</gene>
<dbReference type="Proteomes" id="UP001479436">
    <property type="component" value="Unassembled WGS sequence"/>
</dbReference>
<evidence type="ECO:0000256" key="3">
    <source>
        <dbReference type="ARBA" id="ARBA00022884"/>
    </source>
</evidence>
<dbReference type="PANTHER" id="PTHR12399">
    <property type="entry name" value="EUKARYOTIC TRANSLATION INITIATION FACTOR 3 SUBUNIT 7"/>
    <property type="match status" value="1"/>
</dbReference>
<keyword evidence="1 5" id="KW-0963">Cytoplasm</keyword>
<feature type="region of interest" description="Disordered" evidence="6">
    <location>
        <begin position="49"/>
        <end position="69"/>
    </location>
</feature>
<accession>A0ABR2VZP2</accession>
<evidence type="ECO:0000256" key="4">
    <source>
        <dbReference type="ARBA" id="ARBA00022917"/>
    </source>
</evidence>
<comment type="subunit">
    <text evidence="5">Component of the eukaryotic translation initiation factor 3 (eIF-3) complex.</text>
</comment>
<protein>
    <recommendedName>
        <fullName evidence="5">Eukaryotic translation initiation factor 3 subunit D</fullName>
        <shortName evidence="5">eIF3d</shortName>
    </recommendedName>
</protein>
<feature type="compositionally biased region" description="Polar residues" evidence="6">
    <location>
        <begin position="97"/>
        <end position="116"/>
    </location>
</feature>
<feature type="region of interest" description="Disordered" evidence="6">
    <location>
        <begin position="97"/>
        <end position="166"/>
    </location>
</feature>
<reference evidence="7 8" key="1">
    <citation type="submission" date="2023-04" db="EMBL/GenBank/DDBJ databases">
        <title>Genome of Basidiobolus ranarum AG-B5.</title>
        <authorList>
            <person name="Stajich J.E."/>
            <person name="Carter-House D."/>
            <person name="Gryganskyi A."/>
        </authorList>
    </citation>
    <scope>NUCLEOTIDE SEQUENCE [LARGE SCALE GENOMIC DNA]</scope>
    <source>
        <strain evidence="7 8">AG-B5</strain>
    </source>
</reference>
<comment type="similarity">
    <text evidence="5">Belongs to the eIF-3 subunit D family.</text>
</comment>